<dbReference type="GO" id="GO:0052689">
    <property type="term" value="F:carboxylic ester hydrolase activity"/>
    <property type="evidence" value="ECO:0007669"/>
    <property type="project" value="TreeGrafter"/>
</dbReference>
<reference evidence="2 3" key="1">
    <citation type="submission" date="2019-10" db="EMBL/GenBank/DDBJ databases">
        <title>Vibrio sp. nov. isolated from a shrimp pond.</title>
        <authorList>
            <person name="Gomez-Gil B."/>
            <person name="Enciso-Ibarra J."/>
            <person name="Enciso-Ibarra K."/>
            <person name="Bolan-Mejia C."/>
        </authorList>
    </citation>
    <scope>NUCLEOTIDE SEQUENCE [LARGE SCALE GENOMIC DNA]</scope>
    <source>
        <strain evidence="2 3">CAIM 722</strain>
    </source>
</reference>
<dbReference type="InterPro" id="IPR022742">
    <property type="entry name" value="Hydrolase_4"/>
</dbReference>
<dbReference type="SUPFAM" id="SSF53474">
    <property type="entry name" value="alpha/beta-Hydrolases"/>
    <property type="match status" value="1"/>
</dbReference>
<dbReference type="Pfam" id="PF12146">
    <property type="entry name" value="Hydrolase_4"/>
    <property type="match status" value="1"/>
</dbReference>
<evidence type="ECO:0000313" key="3">
    <source>
        <dbReference type="Proteomes" id="UP000462621"/>
    </source>
</evidence>
<protein>
    <submittedName>
        <fullName evidence="2">Alpha/beta hydrolase</fullName>
    </submittedName>
</protein>
<organism evidence="2 3">
    <name type="scientific">Vibrio eleionomae</name>
    <dbReference type="NCBI Taxonomy" id="2653505"/>
    <lineage>
        <taxon>Bacteria</taxon>
        <taxon>Pseudomonadati</taxon>
        <taxon>Pseudomonadota</taxon>
        <taxon>Gammaproteobacteria</taxon>
        <taxon>Vibrionales</taxon>
        <taxon>Vibrionaceae</taxon>
        <taxon>Vibrio</taxon>
    </lineage>
</organism>
<keyword evidence="2" id="KW-0378">Hydrolase</keyword>
<dbReference type="AlphaFoldDB" id="A0A7X4RTY5"/>
<dbReference type="InterPro" id="IPR053145">
    <property type="entry name" value="AB_hydrolase_Est10"/>
</dbReference>
<feature type="domain" description="Serine aminopeptidase S33" evidence="1">
    <location>
        <begin position="51"/>
        <end position="179"/>
    </location>
</feature>
<dbReference type="EMBL" id="WEKT01000012">
    <property type="protein sequence ID" value="MZI93336.1"/>
    <property type="molecule type" value="Genomic_DNA"/>
</dbReference>
<sequence length="307" mass="33953">MFVNQVSIRNQACDLYGELIVPVNADSIALILPDSGNIDRNGNKPNNKHNCLQWLAEALATMGYASLRYDKRGVGASSFHELDYQQMSFDDLLQDAKSWVEFIASRYSELRNVILVGQGEGALIATLVAQLPMVKKVIAISAPSLNTYQLLSLQVSMFPRPFRTQAETMLNHLSQGRLVTNVPEALEALFSVNQQPYLISIMHHEPSQMVAGLNVPLLLVYGSHDIEVGELNGLALEEAQPNAVYHCITGMNHVLKTVGEDYDSNAASYHNPYLPLSSGFLRVIRRFLSSSHDVSLRASGPKKLDRS</sequence>
<dbReference type="PANTHER" id="PTHR43265:SF1">
    <property type="entry name" value="ESTERASE ESTD"/>
    <property type="match status" value="1"/>
</dbReference>
<dbReference type="Proteomes" id="UP000462621">
    <property type="component" value="Unassembled WGS sequence"/>
</dbReference>
<dbReference type="Gene3D" id="3.40.50.1820">
    <property type="entry name" value="alpha/beta hydrolase"/>
    <property type="match status" value="1"/>
</dbReference>
<accession>A0A7X4RTY5</accession>
<comment type="caution">
    <text evidence="2">The sequence shown here is derived from an EMBL/GenBank/DDBJ whole genome shotgun (WGS) entry which is preliminary data.</text>
</comment>
<name>A0A7X4RTY5_9VIBR</name>
<proteinExistence type="predicted"/>
<gene>
    <name evidence="2" type="ORF">F9817_09015</name>
</gene>
<dbReference type="InterPro" id="IPR029058">
    <property type="entry name" value="AB_hydrolase_fold"/>
</dbReference>
<dbReference type="PANTHER" id="PTHR43265">
    <property type="entry name" value="ESTERASE ESTD"/>
    <property type="match status" value="1"/>
</dbReference>
<evidence type="ECO:0000313" key="2">
    <source>
        <dbReference type="EMBL" id="MZI93336.1"/>
    </source>
</evidence>
<keyword evidence="3" id="KW-1185">Reference proteome</keyword>
<evidence type="ECO:0000259" key="1">
    <source>
        <dbReference type="Pfam" id="PF12146"/>
    </source>
</evidence>